<dbReference type="InterPro" id="IPR013766">
    <property type="entry name" value="Thioredoxin_domain"/>
</dbReference>
<dbReference type="PANTHER" id="PTHR42852:SF17">
    <property type="entry name" value="THIOREDOXIN-LIKE PROTEIN HI_1115"/>
    <property type="match status" value="1"/>
</dbReference>
<dbReference type="SUPFAM" id="SSF52833">
    <property type="entry name" value="Thioredoxin-like"/>
    <property type="match status" value="1"/>
</dbReference>
<dbReference type="RefSeq" id="WP_142505633.1">
    <property type="nucleotide sequence ID" value="NZ_FXTI01000006.1"/>
</dbReference>
<dbReference type="PANTHER" id="PTHR42852">
    <property type="entry name" value="THIOL:DISULFIDE INTERCHANGE PROTEIN DSBE"/>
    <property type="match status" value="1"/>
</dbReference>
<accession>A0A521DG53</accession>
<reference evidence="3 4" key="1">
    <citation type="submission" date="2017-05" db="EMBL/GenBank/DDBJ databases">
        <authorList>
            <person name="Varghese N."/>
            <person name="Submissions S."/>
        </authorList>
    </citation>
    <scope>NUCLEOTIDE SEQUENCE [LARGE SCALE GENOMIC DNA]</scope>
    <source>
        <strain evidence="3 4">DSM 45474</strain>
    </source>
</reference>
<dbReference type="PROSITE" id="PS51352">
    <property type="entry name" value="THIOREDOXIN_2"/>
    <property type="match status" value="1"/>
</dbReference>
<sequence>MQREKAPDFCLPTLDSEETICLKDLYGKAILLTFWVTWCPACQSELPKKDIFSRSLDIHHFAFYSINVTGREMDPKQVKPYMEQHGYQFPVLLDQGRATYDAYQITSVPTSVLIDPKGTIVNRYPETTPFAEVIKDIGRVLS</sequence>
<dbReference type="InterPro" id="IPR000866">
    <property type="entry name" value="AhpC/TSA"/>
</dbReference>
<dbReference type="InterPro" id="IPR036249">
    <property type="entry name" value="Thioredoxin-like_sf"/>
</dbReference>
<keyword evidence="1" id="KW-1015">Disulfide bond</keyword>
<dbReference type="GO" id="GO:0016209">
    <property type="term" value="F:antioxidant activity"/>
    <property type="evidence" value="ECO:0007669"/>
    <property type="project" value="InterPro"/>
</dbReference>
<dbReference type="AlphaFoldDB" id="A0A521DG53"/>
<organism evidence="3 4">
    <name type="scientific">Melghirimyces algeriensis</name>
    <dbReference type="NCBI Taxonomy" id="910412"/>
    <lineage>
        <taxon>Bacteria</taxon>
        <taxon>Bacillati</taxon>
        <taxon>Bacillota</taxon>
        <taxon>Bacilli</taxon>
        <taxon>Bacillales</taxon>
        <taxon>Thermoactinomycetaceae</taxon>
        <taxon>Melghirimyces</taxon>
    </lineage>
</organism>
<gene>
    <name evidence="3" type="ORF">SAMN06264849_10638</name>
</gene>
<proteinExistence type="predicted"/>
<protein>
    <submittedName>
        <fullName evidence="3">Peroxiredoxin</fullName>
    </submittedName>
</protein>
<dbReference type="Proteomes" id="UP000315636">
    <property type="component" value="Unassembled WGS sequence"/>
</dbReference>
<evidence type="ECO:0000259" key="2">
    <source>
        <dbReference type="PROSITE" id="PS51352"/>
    </source>
</evidence>
<keyword evidence="4" id="KW-1185">Reference proteome</keyword>
<dbReference type="Pfam" id="PF00578">
    <property type="entry name" value="AhpC-TSA"/>
    <property type="match status" value="1"/>
</dbReference>
<dbReference type="OrthoDB" id="25753at2"/>
<dbReference type="GO" id="GO:0016491">
    <property type="term" value="F:oxidoreductase activity"/>
    <property type="evidence" value="ECO:0007669"/>
    <property type="project" value="InterPro"/>
</dbReference>
<name>A0A521DG53_9BACL</name>
<evidence type="ECO:0000313" key="4">
    <source>
        <dbReference type="Proteomes" id="UP000315636"/>
    </source>
</evidence>
<feature type="domain" description="Thioredoxin" evidence="2">
    <location>
        <begin position="1"/>
        <end position="142"/>
    </location>
</feature>
<evidence type="ECO:0000313" key="3">
    <source>
        <dbReference type="EMBL" id="SMO70575.1"/>
    </source>
</evidence>
<evidence type="ECO:0000256" key="1">
    <source>
        <dbReference type="ARBA" id="ARBA00023157"/>
    </source>
</evidence>
<dbReference type="InterPro" id="IPR050553">
    <property type="entry name" value="Thioredoxin_ResA/DsbE_sf"/>
</dbReference>
<dbReference type="EMBL" id="FXTI01000006">
    <property type="protein sequence ID" value="SMO70575.1"/>
    <property type="molecule type" value="Genomic_DNA"/>
</dbReference>
<dbReference type="CDD" id="cd02966">
    <property type="entry name" value="TlpA_like_family"/>
    <property type="match status" value="1"/>
</dbReference>
<dbReference type="Gene3D" id="3.40.30.10">
    <property type="entry name" value="Glutaredoxin"/>
    <property type="match status" value="1"/>
</dbReference>